<feature type="compositionally biased region" description="Polar residues" evidence="2">
    <location>
        <begin position="105"/>
        <end position="123"/>
    </location>
</feature>
<evidence type="ECO:0000313" key="5">
    <source>
        <dbReference type="Proteomes" id="UP001558713"/>
    </source>
</evidence>
<comment type="caution">
    <text evidence="3">The sequence shown here is derived from an EMBL/GenBank/DDBJ whole genome shotgun (WGS) entry which is preliminary data.</text>
</comment>
<sequence length="748" mass="86079">MKNANGDDWREELYLKVRSIREMCLAHLHELYQTTEDKLQHQESLLPQQRSDEFEKLKRFKTTLERMIYFLSLPKSKILPELKHNIAYCEKQIMDLLMKHGPKQLPQSQTIHGMQQNASSSKLGSRLEPGQGSGLNNGIGGDWQEQVFQKIQSLKDMYLAELNEIYKKIVIYQQHNDSIPQQQRPDHFEKLIEFKTMLERMMQFLTVSKTSIMPALKDKVAYYEKHIIDFLNKYRPRKTVQQGQLPQSQTIQDQSHDNQTNPKMKSMSMQVSGTRAQESSMPYMQNNVLSSLPRVSGPQQNIPSFIPASSLESSGQGNALNYGQQMLAMGSMQQNTSQQVNNGSASAQSGLWTLHSNVNQTQQNIPSFIPASSLESGQGNALNYGQQVLTMGSMLQVTSQQVKNGSASAQSGLWTLHSNVNQTQLSSILIQNQQQQDQLMELKRQYQHRQMQQQQQMPQQMTQQLKQQLQYRQMQQQQLLQQVNQLQQHLQARQQDQQIMQQLQQHQMQQRQQPQMQQQQVNQLQQHLQERQKDQPIMQQLQQYQMQQHQQPQTQQQNMSSSIHVMQERQQPQIQQQNMSSSIPASNLELGQGSGLNNGNGSDSQNMSSSIHAMQQQNMSSSIPASNLELGQGSGLNNANGSDLQEELFQKFKYMKETYLADLKELYQRVVASVQQQKTLPPQERSDKYEKQTEFKMVLEHIIRFLSVSKRTTSPASKDLLDFVESQIILYLKAPSHRPAEQGQLPQT</sequence>
<evidence type="ECO:0000256" key="2">
    <source>
        <dbReference type="SAM" id="MobiDB-lite"/>
    </source>
</evidence>
<feature type="compositionally biased region" description="Polar residues" evidence="2">
    <location>
        <begin position="607"/>
        <end position="625"/>
    </location>
</feature>
<dbReference type="EMBL" id="JBANAX010000129">
    <property type="protein sequence ID" value="KAL1221432.1"/>
    <property type="molecule type" value="Genomic_DNA"/>
</dbReference>
<keyword evidence="5" id="KW-1185">Reference proteome</keyword>
<accession>A0ABD1BMJ0</accession>
<dbReference type="EMBL" id="JBANAX010000212">
    <property type="protein sequence ID" value="KAL1218410.1"/>
    <property type="molecule type" value="Genomic_DNA"/>
</dbReference>
<feature type="region of interest" description="Disordered" evidence="2">
    <location>
        <begin position="104"/>
        <end position="131"/>
    </location>
</feature>
<evidence type="ECO:0000256" key="1">
    <source>
        <dbReference type="SAM" id="Coils"/>
    </source>
</evidence>
<dbReference type="InterPro" id="IPR044661">
    <property type="entry name" value="MED15a/b/c-like"/>
</dbReference>
<dbReference type="PANTHER" id="PTHR33137">
    <property type="entry name" value="MEDIATOR OF RNA POLYMERASE II TRANSCRIPTION SUBUNIT 15A-RELATED"/>
    <property type="match status" value="1"/>
</dbReference>
<dbReference type="Proteomes" id="UP001558713">
    <property type="component" value="Unassembled WGS sequence"/>
</dbReference>
<name>A0ABD1BMJ0_CARAN</name>
<keyword evidence="1" id="KW-0175">Coiled coil</keyword>
<feature type="compositionally biased region" description="Low complexity" evidence="2">
    <location>
        <begin position="510"/>
        <end position="527"/>
    </location>
</feature>
<gene>
    <name evidence="4" type="ORF">V5N11_013824</name>
    <name evidence="3" type="ORF">V5N11_016166</name>
</gene>
<protein>
    <submittedName>
        <fullName evidence="3">Mediator of RNA polymerase II transcription subunit 15a</fullName>
    </submittedName>
</protein>
<feature type="region of interest" description="Disordered" evidence="2">
    <location>
        <begin position="510"/>
        <end position="639"/>
    </location>
</feature>
<organism evidence="3 5">
    <name type="scientific">Cardamine amara subsp. amara</name>
    <dbReference type="NCBI Taxonomy" id="228776"/>
    <lineage>
        <taxon>Eukaryota</taxon>
        <taxon>Viridiplantae</taxon>
        <taxon>Streptophyta</taxon>
        <taxon>Embryophyta</taxon>
        <taxon>Tracheophyta</taxon>
        <taxon>Spermatophyta</taxon>
        <taxon>Magnoliopsida</taxon>
        <taxon>eudicotyledons</taxon>
        <taxon>Gunneridae</taxon>
        <taxon>Pentapetalae</taxon>
        <taxon>rosids</taxon>
        <taxon>malvids</taxon>
        <taxon>Brassicales</taxon>
        <taxon>Brassicaceae</taxon>
        <taxon>Cardamineae</taxon>
        <taxon>Cardamine</taxon>
    </lineage>
</organism>
<evidence type="ECO:0000313" key="3">
    <source>
        <dbReference type="EMBL" id="KAL1218410.1"/>
    </source>
</evidence>
<feature type="compositionally biased region" description="Low complexity" evidence="2">
    <location>
        <begin position="535"/>
        <end position="557"/>
    </location>
</feature>
<feature type="compositionally biased region" description="Low complexity" evidence="2">
    <location>
        <begin position="568"/>
        <end position="577"/>
    </location>
</feature>
<proteinExistence type="predicted"/>
<feature type="coiled-coil region" evidence="1">
    <location>
        <begin position="425"/>
        <end position="452"/>
    </location>
</feature>
<evidence type="ECO:0000313" key="4">
    <source>
        <dbReference type="EMBL" id="KAL1221432.1"/>
    </source>
</evidence>
<reference evidence="3 5" key="1">
    <citation type="submission" date="2024-04" db="EMBL/GenBank/DDBJ databases">
        <title>Genome assembly C_amara_ONT_v2.</title>
        <authorList>
            <person name="Yant L."/>
            <person name="Moore C."/>
            <person name="Slenker M."/>
        </authorList>
    </citation>
    <scope>NUCLEOTIDE SEQUENCE [LARGE SCALE GENOMIC DNA]</scope>
    <source>
        <tissue evidence="3">Leaf</tissue>
    </source>
</reference>
<feature type="region of interest" description="Disordered" evidence="2">
    <location>
        <begin position="239"/>
        <end position="272"/>
    </location>
</feature>
<dbReference type="PANTHER" id="PTHR33137:SF31">
    <property type="entry name" value="MEDIATOR COMPLEX SUBUNIT 15 KIX DOMAIN-CONTAINING PROTEIN"/>
    <property type="match status" value="1"/>
</dbReference>
<dbReference type="AlphaFoldDB" id="A0ABD1BMJ0"/>